<keyword evidence="2 5" id="KW-0479">Metal-binding</keyword>
<protein>
    <recommendedName>
        <fullName evidence="6">Dioxygenase</fullName>
        <ecNumber evidence="6">1.13.11.-</ecNumber>
    </recommendedName>
</protein>
<dbReference type="InterPro" id="IPR004294">
    <property type="entry name" value="Carotenoid_Oase"/>
</dbReference>
<accession>A0A1W2EXM9</accession>
<dbReference type="PANTHER" id="PTHR10543">
    <property type="entry name" value="BETA-CAROTENE DIOXYGENASE"/>
    <property type="match status" value="1"/>
</dbReference>
<dbReference type="Proteomes" id="UP000192330">
    <property type="component" value="Unassembled WGS sequence"/>
</dbReference>
<evidence type="ECO:0000256" key="2">
    <source>
        <dbReference type="ARBA" id="ARBA00022723"/>
    </source>
</evidence>
<name>A0A1W2EXM9_9RHOB</name>
<keyword evidence="3 6" id="KW-0560">Oxidoreductase</keyword>
<reference evidence="7 8" key="1">
    <citation type="submission" date="2017-04" db="EMBL/GenBank/DDBJ databases">
        <authorList>
            <person name="Afonso C.L."/>
            <person name="Miller P.J."/>
            <person name="Scott M.A."/>
            <person name="Spackman E."/>
            <person name="Goraichik I."/>
            <person name="Dimitrov K.M."/>
            <person name="Suarez D.L."/>
            <person name="Swayne D.E."/>
        </authorList>
    </citation>
    <scope>NUCLEOTIDE SEQUENCE [LARGE SCALE GENOMIC DNA]</scope>
    <source>
        <strain evidence="7 8">CGMCC 1.12644</strain>
    </source>
</reference>
<keyword evidence="4 5" id="KW-0408">Iron</keyword>
<evidence type="ECO:0000256" key="5">
    <source>
        <dbReference type="PIRSR" id="PIRSR604294-1"/>
    </source>
</evidence>
<organism evidence="7 8">
    <name type="scientific">Primorskyibacter flagellatus</name>
    <dbReference type="NCBI Taxonomy" id="1387277"/>
    <lineage>
        <taxon>Bacteria</taxon>
        <taxon>Pseudomonadati</taxon>
        <taxon>Pseudomonadota</taxon>
        <taxon>Alphaproteobacteria</taxon>
        <taxon>Rhodobacterales</taxon>
        <taxon>Roseobacteraceae</taxon>
        <taxon>Primorskyibacter</taxon>
    </lineage>
</organism>
<evidence type="ECO:0000313" key="7">
    <source>
        <dbReference type="EMBL" id="SMD14459.1"/>
    </source>
</evidence>
<dbReference type="GO" id="GO:0016121">
    <property type="term" value="P:carotene catabolic process"/>
    <property type="evidence" value="ECO:0007669"/>
    <property type="project" value="TreeGrafter"/>
</dbReference>
<dbReference type="AlphaFoldDB" id="A0A1W2EXM9"/>
<feature type="binding site" evidence="5">
    <location>
        <position position="255"/>
    </location>
    <ligand>
        <name>Fe cation</name>
        <dbReference type="ChEBI" id="CHEBI:24875"/>
        <note>catalytic</note>
    </ligand>
</feature>
<comment type="similarity">
    <text evidence="1 6">Belongs to the carotenoid oxygenase family.</text>
</comment>
<feature type="binding site" evidence="5">
    <location>
        <position position="71"/>
    </location>
    <ligand>
        <name>Fe cation</name>
        <dbReference type="ChEBI" id="CHEBI:24875"/>
        <note>catalytic</note>
    </ligand>
</feature>
<gene>
    <name evidence="7" type="ORF">SAMN06295998_1582</name>
</gene>
<dbReference type="EMBL" id="FWYD01000058">
    <property type="protein sequence ID" value="SMD14459.1"/>
    <property type="molecule type" value="Genomic_DNA"/>
</dbReference>
<dbReference type="GO" id="GO:0010436">
    <property type="term" value="F:carotenoid dioxygenase activity"/>
    <property type="evidence" value="ECO:0007669"/>
    <property type="project" value="TreeGrafter"/>
</dbReference>
<feature type="non-terminal residue" evidence="7">
    <location>
        <position position="1"/>
    </location>
</feature>
<dbReference type="EC" id="1.13.11.-" evidence="6"/>
<dbReference type="STRING" id="1387277.SAMN06295998_1582"/>
<sequence length="273" mass="30996">SCSSSLLKGYDEPETLRCSNRHICPIGADVRQGKHRLGFHRDVPSRFGVIPRFGTNDDVKWFDAEPCYMLHLSNTYEDGDEIVMDGCIIGNPIPDMSDLPKEGYERLNRMLDMHTTETRMHRWRFNMRTGETKEERLDDTITEFPMINGLHNGRSYRYSYNALPQPGSWLLDGLKKYDVQTGKTQTFMMPKGEFVSEAPFAPRLNSKSEDDGYVVTFVTNVNSGKGECVLFDAANIDKGPICRIIMPYHIPTGAHAFWAGPHMLYENGVSLAD</sequence>
<keyword evidence="6" id="KW-0223">Dioxygenase</keyword>
<proteinExistence type="inferred from homology"/>
<dbReference type="RefSeq" id="WP_179141578.1">
    <property type="nucleotide sequence ID" value="NZ_FWYD01000058.1"/>
</dbReference>
<keyword evidence="8" id="KW-1185">Reference proteome</keyword>
<evidence type="ECO:0000256" key="4">
    <source>
        <dbReference type="ARBA" id="ARBA00023004"/>
    </source>
</evidence>
<comment type="cofactor">
    <cofactor evidence="5 6">
        <name>Fe(2+)</name>
        <dbReference type="ChEBI" id="CHEBI:29033"/>
    </cofactor>
    <text evidence="5 6">Binds 1 Fe(2+) ion per subunit.</text>
</comment>
<evidence type="ECO:0000313" key="8">
    <source>
        <dbReference type="Proteomes" id="UP000192330"/>
    </source>
</evidence>
<dbReference type="Pfam" id="PF03055">
    <property type="entry name" value="RPE65"/>
    <property type="match status" value="1"/>
</dbReference>
<evidence type="ECO:0000256" key="6">
    <source>
        <dbReference type="RuleBase" id="RU364048"/>
    </source>
</evidence>
<dbReference type="GO" id="GO:0046872">
    <property type="term" value="F:metal ion binding"/>
    <property type="evidence" value="ECO:0007669"/>
    <property type="project" value="UniProtKB-KW"/>
</dbReference>
<evidence type="ECO:0000256" key="3">
    <source>
        <dbReference type="ARBA" id="ARBA00023002"/>
    </source>
</evidence>
<dbReference type="PANTHER" id="PTHR10543:SF89">
    <property type="entry name" value="CAROTENOID 9,10(9',10')-CLEAVAGE DIOXYGENASE 1"/>
    <property type="match status" value="1"/>
</dbReference>
<evidence type="ECO:0000256" key="1">
    <source>
        <dbReference type="ARBA" id="ARBA00006787"/>
    </source>
</evidence>